<organism evidence="1 2">
    <name type="scientific">Desulforamulus aquiferis</name>
    <dbReference type="NCBI Taxonomy" id="1397668"/>
    <lineage>
        <taxon>Bacteria</taxon>
        <taxon>Bacillati</taxon>
        <taxon>Bacillota</taxon>
        <taxon>Clostridia</taxon>
        <taxon>Eubacteriales</taxon>
        <taxon>Peptococcaceae</taxon>
        <taxon>Desulforamulus</taxon>
    </lineage>
</organism>
<reference evidence="1" key="1">
    <citation type="journal article" date="2023" name="J. Hazard. Mater.">
        <title>Anaerobic biodegradation of pyrene and benzo[a]pyrene by a new sulfate-reducing Desulforamulus aquiferis strain DSA.</title>
        <authorList>
            <person name="Zhang Z."/>
            <person name="Sun J."/>
            <person name="Gong X."/>
            <person name="Wang C."/>
            <person name="Wang H."/>
        </authorList>
    </citation>
    <scope>NUCLEOTIDE SEQUENCE</scope>
    <source>
        <strain evidence="1">DSA</strain>
    </source>
</reference>
<dbReference type="EMBL" id="JARPTC010000014">
    <property type="protein sequence ID" value="MDO7787632.1"/>
    <property type="molecule type" value="Genomic_DNA"/>
</dbReference>
<comment type="caution">
    <text evidence="1">The sequence shown here is derived from an EMBL/GenBank/DDBJ whole genome shotgun (WGS) entry which is preliminary data.</text>
</comment>
<accession>A0AAW7ZE45</accession>
<evidence type="ECO:0000313" key="2">
    <source>
        <dbReference type="Proteomes" id="UP001172911"/>
    </source>
</evidence>
<dbReference type="Proteomes" id="UP001172911">
    <property type="component" value="Unassembled WGS sequence"/>
</dbReference>
<sequence>MDSATPMAKDLVVPYETLEEAISTGEEYFLNEVLRIARITIQNGGKVIIRKEHLNPNRQDIEEFTKLDEIDKWEKGLRRDFQGVK</sequence>
<protein>
    <submittedName>
        <fullName evidence="1">Uncharacterized protein</fullName>
    </submittedName>
</protein>
<reference evidence="1" key="2">
    <citation type="submission" date="2023-03" db="EMBL/GenBank/DDBJ databases">
        <authorList>
            <person name="Zhang Z."/>
        </authorList>
    </citation>
    <scope>NUCLEOTIDE SEQUENCE</scope>
    <source>
        <strain evidence="1">DSA</strain>
    </source>
</reference>
<keyword evidence="2" id="KW-1185">Reference proteome</keyword>
<dbReference type="RefSeq" id="WP_304542816.1">
    <property type="nucleotide sequence ID" value="NZ_JARPTC010000014.1"/>
</dbReference>
<proteinExistence type="predicted"/>
<dbReference type="AlphaFoldDB" id="A0AAW7ZE45"/>
<name>A0AAW7ZE45_9FIRM</name>
<gene>
    <name evidence="1" type="ORF">P6N53_10420</name>
</gene>
<evidence type="ECO:0000313" key="1">
    <source>
        <dbReference type="EMBL" id="MDO7787632.1"/>
    </source>
</evidence>